<reference evidence="1 2" key="1">
    <citation type="submission" date="2015-09" db="EMBL/GenBank/DDBJ databases">
        <title>Atta colombica WGS genome.</title>
        <authorList>
            <person name="Nygaard S."/>
            <person name="Hu H."/>
            <person name="Boomsma J."/>
            <person name="Zhang G."/>
        </authorList>
    </citation>
    <scope>NUCLEOTIDE SEQUENCE [LARGE SCALE GENOMIC DNA]</scope>
    <source>
        <strain evidence="1">Treedump-2</strain>
        <tissue evidence="1">Whole body</tissue>
    </source>
</reference>
<accession>A0A151I491</accession>
<dbReference type="AlphaFoldDB" id="A0A151I491"/>
<gene>
    <name evidence="1" type="ORF">ALC53_05578</name>
</gene>
<proteinExistence type="predicted"/>
<dbReference type="Proteomes" id="UP000078540">
    <property type="component" value="Unassembled WGS sequence"/>
</dbReference>
<name>A0A151I491_9HYME</name>
<keyword evidence="2" id="KW-1185">Reference proteome</keyword>
<evidence type="ECO:0000313" key="1">
    <source>
        <dbReference type="EMBL" id="KYM84037.1"/>
    </source>
</evidence>
<sequence>FNFNQPNNPQAIAFTDLIYKTFKIESSRNDTDAKIIHKNIVKCLGINFDERLQNAY</sequence>
<organism evidence="1 2">
    <name type="scientific">Atta colombica</name>
    <dbReference type="NCBI Taxonomy" id="520822"/>
    <lineage>
        <taxon>Eukaryota</taxon>
        <taxon>Metazoa</taxon>
        <taxon>Ecdysozoa</taxon>
        <taxon>Arthropoda</taxon>
        <taxon>Hexapoda</taxon>
        <taxon>Insecta</taxon>
        <taxon>Pterygota</taxon>
        <taxon>Neoptera</taxon>
        <taxon>Endopterygota</taxon>
        <taxon>Hymenoptera</taxon>
        <taxon>Apocrita</taxon>
        <taxon>Aculeata</taxon>
        <taxon>Formicoidea</taxon>
        <taxon>Formicidae</taxon>
        <taxon>Myrmicinae</taxon>
        <taxon>Atta</taxon>
    </lineage>
</organism>
<evidence type="ECO:0000313" key="2">
    <source>
        <dbReference type="Proteomes" id="UP000078540"/>
    </source>
</evidence>
<feature type="non-terminal residue" evidence="1">
    <location>
        <position position="1"/>
    </location>
</feature>
<dbReference type="EMBL" id="KQ976470">
    <property type="protein sequence ID" value="KYM84037.1"/>
    <property type="molecule type" value="Genomic_DNA"/>
</dbReference>
<protein>
    <submittedName>
        <fullName evidence="1">Uncharacterized protein</fullName>
    </submittedName>
</protein>